<dbReference type="EMBL" id="MCFH01000059">
    <property type="protein sequence ID" value="ORX42812.1"/>
    <property type="molecule type" value="Genomic_DNA"/>
</dbReference>
<dbReference type="PROSITE" id="PS01186">
    <property type="entry name" value="EGF_2"/>
    <property type="match status" value="1"/>
</dbReference>
<keyword evidence="5" id="KW-1185">Reference proteome</keyword>
<keyword evidence="1" id="KW-0245">EGF-like domain</keyword>
<dbReference type="PROSITE" id="PS00022">
    <property type="entry name" value="EGF_1"/>
    <property type="match status" value="1"/>
</dbReference>
<keyword evidence="2" id="KW-1133">Transmembrane helix</keyword>
<keyword evidence="2" id="KW-0472">Membrane</keyword>
<dbReference type="AlphaFoldDB" id="A0A1Y1UYG2"/>
<dbReference type="Proteomes" id="UP000193719">
    <property type="component" value="Unassembled WGS sequence"/>
</dbReference>
<feature type="disulfide bond" evidence="1">
    <location>
        <begin position="95"/>
        <end position="104"/>
    </location>
</feature>
<comment type="caution">
    <text evidence="4">The sequence shown here is derived from an EMBL/GenBank/DDBJ whole genome shotgun (WGS) entry which is preliminary data.</text>
</comment>
<evidence type="ECO:0000313" key="5">
    <source>
        <dbReference type="Proteomes" id="UP000193719"/>
    </source>
</evidence>
<evidence type="ECO:0000256" key="2">
    <source>
        <dbReference type="SAM" id="Phobius"/>
    </source>
</evidence>
<accession>A0A1Y1UYG2</accession>
<organism evidence="4 5">
    <name type="scientific">Piromyces finnis</name>
    <dbReference type="NCBI Taxonomy" id="1754191"/>
    <lineage>
        <taxon>Eukaryota</taxon>
        <taxon>Fungi</taxon>
        <taxon>Fungi incertae sedis</taxon>
        <taxon>Chytridiomycota</taxon>
        <taxon>Chytridiomycota incertae sedis</taxon>
        <taxon>Neocallimastigomycetes</taxon>
        <taxon>Neocallimastigales</taxon>
        <taxon>Neocallimastigaceae</taxon>
        <taxon>Piromyces</taxon>
    </lineage>
</organism>
<evidence type="ECO:0000259" key="3">
    <source>
        <dbReference type="PROSITE" id="PS50026"/>
    </source>
</evidence>
<name>A0A1Y1UYG2_9FUNG</name>
<comment type="caution">
    <text evidence="1">Lacks conserved residue(s) required for the propagation of feature annotation.</text>
</comment>
<feature type="domain" description="EGF-like" evidence="3">
    <location>
        <begin position="62"/>
        <end position="105"/>
    </location>
</feature>
<keyword evidence="2" id="KW-0812">Transmembrane</keyword>
<evidence type="ECO:0000256" key="1">
    <source>
        <dbReference type="PROSITE-ProRule" id="PRU00076"/>
    </source>
</evidence>
<feature type="transmembrane region" description="Helical" evidence="2">
    <location>
        <begin position="184"/>
        <end position="205"/>
    </location>
</feature>
<dbReference type="InterPro" id="IPR000742">
    <property type="entry name" value="EGF"/>
</dbReference>
<feature type="transmembrane region" description="Helical" evidence="2">
    <location>
        <begin position="122"/>
        <end position="139"/>
    </location>
</feature>
<evidence type="ECO:0000313" key="4">
    <source>
        <dbReference type="EMBL" id="ORX42812.1"/>
    </source>
</evidence>
<protein>
    <recommendedName>
        <fullName evidence="3">EGF-like domain-containing protein</fullName>
    </recommendedName>
</protein>
<feature type="non-terminal residue" evidence="4">
    <location>
        <position position="1"/>
    </location>
</feature>
<dbReference type="PROSITE" id="PS50026">
    <property type="entry name" value="EGF_3"/>
    <property type="match status" value="1"/>
</dbReference>
<proteinExistence type="predicted"/>
<feature type="transmembrane region" description="Helical" evidence="2">
    <location>
        <begin position="151"/>
        <end position="172"/>
    </location>
</feature>
<feature type="transmembrane region" description="Helical" evidence="2">
    <location>
        <begin position="388"/>
        <end position="407"/>
    </location>
</feature>
<reference evidence="4 5" key="2">
    <citation type="submission" date="2016-08" db="EMBL/GenBank/DDBJ databases">
        <title>Pervasive Adenine N6-methylation of Active Genes in Fungi.</title>
        <authorList>
            <consortium name="DOE Joint Genome Institute"/>
            <person name="Mondo S.J."/>
            <person name="Dannebaum R.O."/>
            <person name="Kuo R.C."/>
            <person name="Labutti K."/>
            <person name="Haridas S."/>
            <person name="Kuo A."/>
            <person name="Salamov A."/>
            <person name="Ahrendt S.R."/>
            <person name="Lipzen A."/>
            <person name="Sullivan W."/>
            <person name="Andreopoulos W.B."/>
            <person name="Clum A."/>
            <person name="Lindquist E."/>
            <person name="Daum C."/>
            <person name="Ramamoorthy G.K."/>
            <person name="Gryganskyi A."/>
            <person name="Culley D."/>
            <person name="Magnuson J.K."/>
            <person name="James T.Y."/>
            <person name="O'Malley M.A."/>
            <person name="Stajich J.E."/>
            <person name="Spatafora J.W."/>
            <person name="Visel A."/>
            <person name="Grigoriev I.V."/>
        </authorList>
    </citation>
    <scope>NUCLEOTIDE SEQUENCE [LARGE SCALE GENOMIC DNA]</scope>
    <source>
        <strain evidence="5">finn</strain>
    </source>
</reference>
<keyword evidence="1" id="KW-1015">Disulfide bond</keyword>
<sequence length="411" mass="48111">IGICELNNLRIYAFPNIYYLMPVIDGYQDPIQFNFDSIEVKINDCNSKQIKIKDRYGVPECKNPVCDERCLVGINAECVYNPMAKNNNTFNICHCFPGYQGEYCEEKVFIDFSPLRKIIKKVVIVTLLILATYIIFIALNYKNQIINDIGYLKLIFMAVGLEFYFISNFFSAFTDYFGASIQLLMKHVGLSLFLTIFYLMVILNYELGQSIYDNKSYTQFNINKMTEMSDCDTETEIRINNNYSNYNRGSIDSGYQYEFKPKRSINIRSTLIEVKKVELSLSKVEEEKSEFSGVNELIIKKMRKVKSLYLEAIFFYIIYISSIIIIIISNIKTDDNPVKDDIGKWFYKSPLENYDFLCNSLEFLFLLIIRIKSNKLFNFNEIFKYTKFISYSTLIGLFLGPLINVIYHKYI</sequence>
<reference evidence="4 5" key="1">
    <citation type="submission" date="2016-08" db="EMBL/GenBank/DDBJ databases">
        <title>Genomes of anaerobic fungi encode conserved fungal cellulosomes for biomass hydrolysis.</title>
        <authorList>
            <consortium name="DOE Joint Genome Institute"/>
            <person name="Haitjema C.H."/>
            <person name="Gilmore S.P."/>
            <person name="Henske J.K."/>
            <person name="Solomon K.V."/>
            <person name="De Groot R."/>
            <person name="Kuo A."/>
            <person name="Mondo S.J."/>
            <person name="Salamov A.A."/>
            <person name="Labutti K."/>
            <person name="Zhao Z."/>
            <person name="Chiniquy J."/>
            <person name="Barry K."/>
            <person name="Brewer H.M."/>
            <person name="Purvine S.O."/>
            <person name="Wright A.T."/>
            <person name="Boxma B."/>
            <person name="Van Alen T."/>
            <person name="Hackstein J.H."/>
            <person name="Baker S.E."/>
            <person name="Grigoriev I.V."/>
            <person name="O'Malley M.A."/>
        </authorList>
    </citation>
    <scope>NUCLEOTIDE SEQUENCE [LARGE SCALE GENOMIC DNA]</scope>
    <source>
        <strain evidence="5">finn</strain>
    </source>
</reference>
<feature type="transmembrane region" description="Helical" evidence="2">
    <location>
        <begin position="308"/>
        <end position="331"/>
    </location>
</feature>
<gene>
    <name evidence="4" type="ORF">BCR36DRAFT_305597</name>
</gene>
<dbReference type="OrthoDB" id="192253at2759"/>